<dbReference type="KEGG" id="pect:BN1012_Phect2494"/>
<dbReference type="PANTHER" id="PTHR10668:SF103">
    <property type="entry name" value="PYRIDINE NUCLEOTIDE-DISULFIDE OXIDOREDUCTASE DOMAIN-CONTAINING PROTEIN 2"/>
    <property type="match status" value="1"/>
</dbReference>
<evidence type="ECO:0000256" key="1">
    <source>
        <dbReference type="ARBA" id="ARBA00037217"/>
    </source>
</evidence>
<sequence length="545" mass="58712">MAWVTHSLIHMERFDVIVIGAGHNGLTAAAYLARAGLSVLVLEKNEYIGGAAVSREIEPGFIYSSCSYALSLLRPEIVRDLELVRHGLRVMPYHGSVTLMGDGRYLAASSHSDVMRREISRFSKRDADAYQQYSRDMRRQADLVAPLLMQAPPDPASLSPSKLRRTLSLLSDAGAMGAAGVADAVRFWTMSAADLLDRYFESDVVKAHLAASATIGTGLGPMSPGSAYVMLHHRIGGIDGAGGAWGYVRGGMGTVSKALAASVHASGGEVRASSGVDEVKVSKGRASGVVLEDGTQIDASVVMSGLELKRSVLSLLDWKGLPKGFPDRVSKFKTRGSSAKLNIALDGHPQFSAVPDDCPSLDGDIRLCGTIEDMEHAYDDWKERVMPRNPYIEMVLPSRLDPTLAPPGKHVASVFVQYVPDTLIDGSWTQANRKTLEDVVLDKIEAAAPGFRKKVRHVETRTPAELEGEIGLTQGNIFHGELTLDQLLFNRPLPELAQYRTPVRNYYLCGSSTHPGGGVMGAPGANAASAVLSDIGKRRRVRRSA</sequence>
<evidence type="ECO:0000313" key="6">
    <source>
        <dbReference type="Proteomes" id="UP000032160"/>
    </source>
</evidence>
<dbReference type="Proteomes" id="UP000032160">
    <property type="component" value="Chromosome I"/>
</dbReference>
<evidence type="ECO:0000256" key="2">
    <source>
        <dbReference type="ARBA" id="ARBA00038825"/>
    </source>
</evidence>
<dbReference type="AlphaFoldDB" id="X5ME66"/>
<keyword evidence="6" id="KW-1185">Reference proteome</keyword>
<dbReference type="STRING" id="1458461.BN1012_Phect2494"/>
<dbReference type="GO" id="GO:0016491">
    <property type="term" value="F:oxidoreductase activity"/>
    <property type="evidence" value="ECO:0007669"/>
    <property type="project" value="InterPro"/>
</dbReference>
<reference evidence="5 6" key="1">
    <citation type="journal article" date="2014" name="Front. Genet.">
        <title>Genome and metabolic network of "Candidatus Phaeomarinobacter ectocarpi" Ec32, a new candidate genus of Alphaproteobacteria frequently associated with brown algae.</title>
        <authorList>
            <person name="Dittami S.M."/>
            <person name="Barbeyron T."/>
            <person name="Boyen C."/>
            <person name="Cambefort J."/>
            <person name="Collet G."/>
            <person name="Delage L."/>
            <person name="Gobet A."/>
            <person name="Groisillier A."/>
            <person name="Leblanc C."/>
            <person name="Michel G."/>
            <person name="Scornet D."/>
            <person name="Siegel A."/>
            <person name="Tapia J.E."/>
            <person name="Tonon T."/>
        </authorList>
    </citation>
    <scope>NUCLEOTIDE SEQUENCE [LARGE SCALE GENOMIC DNA]</scope>
    <source>
        <strain evidence="5 6">Ec32</strain>
    </source>
</reference>
<organism evidence="5 6">
    <name type="scientific">Candidatus Phaeomarinibacter ectocarpi</name>
    <dbReference type="NCBI Taxonomy" id="1458461"/>
    <lineage>
        <taxon>Bacteria</taxon>
        <taxon>Pseudomonadati</taxon>
        <taxon>Pseudomonadota</taxon>
        <taxon>Alphaproteobacteria</taxon>
        <taxon>Hyphomicrobiales</taxon>
        <taxon>Parvibaculaceae</taxon>
        <taxon>Candidatus Phaeomarinibacter</taxon>
    </lineage>
</organism>
<accession>X5ME66</accession>
<gene>
    <name evidence="5" type="ORF">BN1012_Phect2494</name>
</gene>
<dbReference type="Pfam" id="PF01593">
    <property type="entry name" value="Amino_oxidase"/>
    <property type="match status" value="1"/>
</dbReference>
<dbReference type="PATRIC" id="fig|1458461.3.peg.2499"/>
<dbReference type="PANTHER" id="PTHR10668">
    <property type="entry name" value="PHYTOENE DEHYDROGENASE"/>
    <property type="match status" value="1"/>
</dbReference>
<dbReference type="Gene3D" id="3.50.50.60">
    <property type="entry name" value="FAD/NAD(P)-binding domain"/>
    <property type="match status" value="2"/>
</dbReference>
<dbReference type="EMBL" id="HG966617">
    <property type="protein sequence ID" value="CDO60707.1"/>
    <property type="molecule type" value="Genomic_DNA"/>
</dbReference>
<comment type="function">
    <text evidence="1">Probable oxidoreductase that may play a role as regulator of mitochondrial function.</text>
</comment>
<evidence type="ECO:0000313" key="5">
    <source>
        <dbReference type="EMBL" id="CDO60707.1"/>
    </source>
</evidence>
<comment type="subunit">
    <text evidence="2">Interacts with COX5B; this interaction may contribute to localize PYROXD2 to the inner face of the inner mitochondrial membrane.</text>
</comment>
<dbReference type="RefSeq" id="WP_244442948.1">
    <property type="nucleotide sequence ID" value="NZ_HG966617.1"/>
</dbReference>
<protein>
    <recommendedName>
        <fullName evidence="3">Pyridine nucleotide-disulfide oxidoreductase domain-containing protein 2</fullName>
    </recommendedName>
</protein>
<proteinExistence type="predicted"/>
<evidence type="ECO:0000259" key="4">
    <source>
        <dbReference type="Pfam" id="PF01593"/>
    </source>
</evidence>
<evidence type="ECO:0000256" key="3">
    <source>
        <dbReference type="ARBA" id="ARBA00040298"/>
    </source>
</evidence>
<feature type="domain" description="Amine oxidase" evidence="4">
    <location>
        <begin position="25"/>
        <end position="522"/>
    </location>
</feature>
<dbReference type="InterPro" id="IPR036188">
    <property type="entry name" value="FAD/NAD-bd_sf"/>
</dbReference>
<name>X5ME66_9HYPH</name>
<dbReference type="InterPro" id="IPR002937">
    <property type="entry name" value="Amino_oxidase"/>
</dbReference>
<dbReference type="HOGENOM" id="CLU_019327_0_1_5"/>
<dbReference type="SUPFAM" id="SSF51905">
    <property type="entry name" value="FAD/NAD(P)-binding domain"/>
    <property type="match status" value="1"/>
</dbReference>